<evidence type="ECO:0000256" key="2">
    <source>
        <dbReference type="ARBA" id="ARBA00023295"/>
    </source>
</evidence>
<dbReference type="InterPro" id="IPR024655">
    <property type="entry name" value="Asl1_glyco_hydro_catalytic"/>
</dbReference>
<protein>
    <recommendedName>
        <fullName evidence="7">Glycoside hydrolase family 42 N-terminal domain-containing protein</fullName>
    </recommendedName>
</protein>
<evidence type="ECO:0000259" key="4">
    <source>
        <dbReference type="Pfam" id="PF11790"/>
    </source>
</evidence>
<dbReference type="GO" id="GO:0005975">
    <property type="term" value="P:carbohydrate metabolic process"/>
    <property type="evidence" value="ECO:0007669"/>
    <property type="project" value="InterPro"/>
</dbReference>
<organism evidence="5 6">
    <name type="scientific">Dictyobacter arantiisoli</name>
    <dbReference type="NCBI Taxonomy" id="2014874"/>
    <lineage>
        <taxon>Bacteria</taxon>
        <taxon>Bacillati</taxon>
        <taxon>Chloroflexota</taxon>
        <taxon>Ktedonobacteria</taxon>
        <taxon>Ktedonobacterales</taxon>
        <taxon>Dictyobacteraceae</taxon>
        <taxon>Dictyobacter</taxon>
    </lineage>
</organism>
<evidence type="ECO:0000259" key="3">
    <source>
        <dbReference type="Pfam" id="PF02449"/>
    </source>
</evidence>
<dbReference type="PANTHER" id="PTHR12631">
    <property type="entry name" value="ALPHA-L-IDURONIDASE"/>
    <property type="match status" value="1"/>
</dbReference>
<evidence type="ECO:0000313" key="6">
    <source>
        <dbReference type="Proteomes" id="UP000322530"/>
    </source>
</evidence>
<dbReference type="Proteomes" id="UP000322530">
    <property type="component" value="Unassembled WGS sequence"/>
</dbReference>
<evidence type="ECO:0000313" key="5">
    <source>
        <dbReference type="EMBL" id="GCF06884.1"/>
    </source>
</evidence>
<keyword evidence="2" id="KW-0326">Glycosidase</keyword>
<dbReference type="InterPro" id="IPR017853">
    <property type="entry name" value="GH"/>
</dbReference>
<dbReference type="InterPro" id="IPR013529">
    <property type="entry name" value="Glyco_hydro_42_N"/>
</dbReference>
<sequence>MKEKSKQAMRRWKIIALCFLIGLLLLLAILTLEKWLFSGPSEQQIMQWDHPYGITVYQTFRPQTITNLKQLNIHWIRYQLNWSTIEPQPHIYHWEILDAAVKLANDNHIHMTFPLQAAPSWALRQMCAGRLLFPGPAEMANFGQSVAQRYNGKSGHGYIESYEVGNEEFDSLWTGNWSESIACRIPDYYGPILQATYPTIKAASPQAQVGMNSIWWVNGPHIKDYMQWLYQHHEGKYFDFANFHYYSCTRDPAVGQADSPSFHQEWQTIHAVMQAYEDQAKPIWVTEVGWNTSAIQQDPHCTITPQTQAQYIIKTATDAMRSHVIQHIFWYTVDRGNDGMSLTQPQGQLPAFYALQNFIKQHPSWQP</sequence>
<dbReference type="RefSeq" id="WP_149399921.1">
    <property type="nucleotide sequence ID" value="NZ_BIXY01000004.1"/>
</dbReference>
<dbReference type="PANTHER" id="PTHR12631:SF10">
    <property type="entry name" value="BETA-XYLOSIDASE-LIKE PROTEIN-RELATED"/>
    <property type="match status" value="1"/>
</dbReference>
<keyword evidence="6" id="KW-1185">Reference proteome</keyword>
<proteinExistence type="predicted"/>
<dbReference type="Pfam" id="PF02449">
    <property type="entry name" value="Glyco_hydro_42"/>
    <property type="match status" value="1"/>
</dbReference>
<dbReference type="SUPFAM" id="SSF51445">
    <property type="entry name" value="(Trans)glycosidases"/>
    <property type="match status" value="1"/>
</dbReference>
<accession>A0A5A5T7J0</accession>
<dbReference type="InterPro" id="IPR051923">
    <property type="entry name" value="Glycosyl_Hydrolase_39"/>
</dbReference>
<reference evidence="5 6" key="1">
    <citation type="submission" date="2019-01" db="EMBL/GenBank/DDBJ databases">
        <title>Draft genome sequence of Dictyobacter sp. Uno17.</title>
        <authorList>
            <person name="Wang C.M."/>
            <person name="Zheng Y."/>
            <person name="Sakai Y."/>
            <person name="Abe K."/>
            <person name="Yokota A."/>
            <person name="Yabe S."/>
        </authorList>
    </citation>
    <scope>NUCLEOTIDE SEQUENCE [LARGE SCALE GENOMIC DNA]</scope>
    <source>
        <strain evidence="5 6">Uno17</strain>
    </source>
</reference>
<dbReference type="OrthoDB" id="143943at2"/>
<evidence type="ECO:0008006" key="7">
    <source>
        <dbReference type="Google" id="ProtNLM"/>
    </source>
</evidence>
<dbReference type="AlphaFoldDB" id="A0A5A5T7J0"/>
<name>A0A5A5T7J0_9CHLR</name>
<feature type="domain" description="Glycoside hydrolase family 42 N-terminal" evidence="3">
    <location>
        <begin position="63"/>
        <end position="125"/>
    </location>
</feature>
<evidence type="ECO:0000256" key="1">
    <source>
        <dbReference type="ARBA" id="ARBA00022801"/>
    </source>
</evidence>
<dbReference type="Pfam" id="PF11790">
    <property type="entry name" value="Glyco_hydro_cc"/>
    <property type="match status" value="1"/>
</dbReference>
<dbReference type="Gene3D" id="3.20.20.80">
    <property type="entry name" value="Glycosidases"/>
    <property type="match status" value="1"/>
</dbReference>
<dbReference type="GO" id="GO:0009341">
    <property type="term" value="C:beta-galactosidase complex"/>
    <property type="evidence" value="ECO:0007669"/>
    <property type="project" value="InterPro"/>
</dbReference>
<dbReference type="GO" id="GO:0004565">
    <property type="term" value="F:beta-galactosidase activity"/>
    <property type="evidence" value="ECO:0007669"/>
    <property type="project" value="InterPro"/>
</dbReference>
<comment type="caution">
    <text evidence="5">The sequence shown here is derived from an EMBL/GenBank/DDBJ whole genome shotgun (WGS) entry which is preliminary data.</text>
</comment>
<gene>
    <name evidence="5" type="ORF">KDI_04480</name>
</gene>
<feature type="domain" description="Asl1-like glycosyl hydrolase catalytic" evidence="4">
    <location>
        <begin position="203"/>
        <end position="349"/>
    </location>
</feature>
<keyword evidence="1" id="KW-0378">Hydrolase</keyword>
<dbReference type="EMBL" id="BIXY01000004">
    <property type="protein sequence ID" value="GCF06884.1"/>
    <property type="molecule type" value="Genomic_DNA"/>
</dbReference>